<dbReference type="SUPFAM" id="SSF46785">
    <property type="entry name" value="Winged helix' DNA-binding domain"/>
    <property type="match status" value="1"/>
</dbReference>
<dbReference type="Gene3D" id="3.40.190.290">
    <property type="match status" value="1"/>
</dbReference>
<evidence type="ECO:0000313" key="7">
    <source>
        <dbReference type="Proteomes" id="UP000182961"/>
    </source>
</evidence>
<dbReference type="AlphaFoldDB" id="A0A1I4WAM1"/>
<name>A0A1I4WAM1_9FLAO</name>
<dbReference type="GO" id="GO:0003700">
    <property type="term" value="F:DNA-binding transcription factor activity"/>
    <property type="evidence" value="ECO:0007669"/>
    <property type="project" value="InterPro"/>
</dbReference>
<evidence type="ECO:0000256" key="3">
    <source>
        <dbReference type="ARBA" id="ARBA00023125"/>
    </source>
</evidence>
<accession>A0A1I4WAM1</accession>
<dbReference type="Gene3D" id="1.10.10.10">
    <property type="entry name" value="Winged helix-like DNA-binding domain superfamily/Winged helix DNA-binding domain"/>
    <property type="match status" value="1"/>
</dbReference>
<evidence type="ECO:0000256" key="4">
    <source>
        <dbReference type="ARBA" id="ARBA00023163"/>
    </source>
</evidence>
<dbReference type="InterPro" id="IPR000847">
    <property type="entry name" value="LysR_HTH_N"/>
</dbReference>
<sequence length="298" mass="33938">MDFRLKVFFTVATRLNFTKAAAELYISQPAVSKHIHELEETYNTKLFERNGSKIALTPAGHLLLKHTKAIFDIYRNIEFDMSTFVSQRKGLLRLGASTTISQYVIPPVLAQFHQRETDISIQLTNGNTEQIETALLQKEIEIGIVEGQSKNQSIKYVPFLKDELVLVCHSKHPLAKQNEISIEDLKTLRLLTRERGSGTLEVITYALRKHNIQLSDLQIEMELGSTESIKSYLLHSECLAFMSIFSIESELKSGELSIVDIQGLSFERDIYVITLMGKSDTLATLFIQSLFKYYNLEL</sequence>
<dbReference type="EMBL" id="FOUT01000006">
    <property type="protein sequence ID" value="SFN10246.1"/>
    <property type="molecule type" value="Genomic_DNA"/>
</dbReference>
<keyword evidence="3 6" id="KW-0238">DNA-binding</keyword>
<dbReference type="PANTHER" id="PTHR30126:SF39">
    <property type="entry name" value="HTH-TYPE TRANSCRIPTIONAL REGULATOR CYSL"/>
    <property type="match status" value="1"/>
</dbReference>
<protein>
    <submittedName>
        <fullName evidence="6">DNA-binding transcriptional regulator, LysR family</fullName>
    </submittedName>
</protein>
<feature type="domain" description="HTH lysR-type" evidence="5">
    <location>
        <begin position="1"/>
        <end position="57"/>
    </location>
</feature>
<dbReference type="Pfam" id="PF00126">
    <property type="entry name" value="HTH_1"/>
    <property type="match status" value="1"/>
</dbReference>
<comment type="similarity">
    <text evidence="1">Belongs to the LysR transcriptional regulatory family.</text>
</comment>
<dbReference type="PANTHER" id="PTHR30126">
    <property type="entry name" value="HTH-TYPE TRANSCRIPTIONAL REGULATOR"/>
    <property type="match status" value="1"/>
</dbReference>
<keyword evidence="7" id="KW-1185">Reference proteome</keyword>
<proteinExistence type="inferred from homology"/>
<dbReference type="SUPFAM" id="SSF53850">
    <property type="entry name" value="Periplasmic binding protein-like II"/>
    <property type="match status" value="1"/>
</dbReference>
<reference evidence="7" key="1">
    <citation type="submission" date="2016-10" db="EMBL/GenBank/DDBJ databases">
        <authorList>
            <person name="Varghese N."/>
            <person name="Submissions S."/>
        </authorList>
    </citation>
    <scope>NUCLEOTIDE SEQUENCE [LARGE SCALE GENOMIC DNA]</scope>
    <source>
        <strain evidence="7">DSM 4002</strain>
    </source>
</reference>
<dbReference type="InterPro" id="IPR005119">
    <property type="entry name" value="LysR_subst-bd"/>
</dbReference>
<dbReference type="eggNOG" id="COG0583">
    <property type="taxonomic scope" value="Bacteria"/>
</dbReference>
<dbReference type="PROSITE" id="PS50931">
    <property type="entry name" value="HTH_LYSR"/>
    <property type="match status" value="1"/>
</dbReference>
<dbReference type="GO" id="GO:0000976">
    <property type="term" value="F:transcription cis-regulatory region binding"/>
    <property type="evidence" value="ECO:0007669"/>
    <property type="project" value="TreeGrafter"/>
</dbReference>
<evidence type="ECO:0000313" key="6">
    <source>
        <dbReference type="EMBL" id="SFN10246.1"/>
    </source>
</evidence>
<dbReference type="Proteomes" id="UP000182961">
    <property type="component" value="Unassembled WGS sequence"/>
</dbReference>
<dbReference type="PRINTS" id="PR00039">
    <property type="entry name" value="HTHLYSR"/>
</dbReference>
<keyword evidence="4" id="KW-0804">Transcription</keyword>
<gene>
    <name evidence="6" type="ORF">SAMN05444143_10694</name>
</gene>
<organism evidence="6 7">
    <name type="scientific">Flavobacterium succinicans</name>
    <dbReference type="NCBI Taxonomy" id="29536"/>
    <lineage>
        <taxon>Bacteria</taxon>
        <taxon>Pseudomonadati</taxon>
        <taxon>Bacteroidota</taxon>
        <taxon>Flavobacteriia</taxon>
        <taxon>Flavobacteriales</taxon>
        <taxon>Flavobacteriaceae</taxon>
        <taxon>Flavobacterium</taxon>
    </lineage>
</organism>
<dbReference type="Pfam" id="PF03466">
    <property type="entry name" value="LysR_substrate"/>
    <property type="match status" value="1"/>
</dbReference>
<evidence type="ECO:0000256" key="2">
    <source>
        <dbReference type="ARBA" id="ARBA00023015"/>
    </source>
</evidence>
<dbReference type="FunFam" id="1.10.10.10:FF:000001">
    <property type="entry name" value="LysR family transcriptional regulator"/>
    <property type="match status" value="1"/>
</dbReference>
<evidence type="ECO:0000259" key="5">
    <source>
        <dbReference type="PROSITE" id="PS50931"/>
    </source>
</evidence>
<keyword evidence="2" id="KW-0805">Transcription regulation</keyword>
<dbReference type="CDD" id="cd08420">
    <property type="entry name" value="PBP2_CysL_like"/>
    <property type="match status" value="1"/>
</dbReference>
<dbReference type="InterPro" id="IPR036388">
    <property type="entry name" value="WH-like_DNA-bd_sf"/>
</dbReference>
<dbReference type="InterPro" id="IPR036390">
    <property type="entry name" value="WH_DNA-bd_sf"/>
</dbReference>
<dbReference type="RefSeq" id="WP_024981782.1">
    <property type="nucleotide sequence ID" value="NZ_CBCRUM010000011.1"/>
</dbReference>
<evidence type="ECO:0000256" key="1">
    <source>
        <dbReference type="ARBA" id="ARBA00009437"/>
    </source>
</evidence>